<evidence type="ECO:0000313" key="2">
    <source>
        <dbReference type="Proteomes" id="UP001055879"/>
    </source>
</evidence>
<reference evidence="1 2" key="2">
    <citation type="journal article" date="2022" name="Mol. Ecol. Resour.">
        <title>The genomes of chicory, endive, great burdock and yacon provide insights into Asteraceae paleo-polyploidization history and plant inulin production.</title>
        <authorList>
            <person name="Fan W."/>
            <person name="Wang S."/>
            <person name="Wang H."/>
            <person name="Wang A."/>
            <person name="Jiang F."/>
            <person name="Liu H."/>
            <person name="Zhao H."/>
            <person name="Xu D."/>
            <person name="Zhang Y."/>
        </authorList>
    </citation>
    <scope>NUCLEOTIDE SEQUENCE [LARGE SCALE GENOMIC DNA]</scope>
    <source>
        <strain evidence="2">cv. Niubang</strain>
    </source>
</reference>
<dbReference type="EMBL" id="CM042048">
    <property type="protein sequence ID" value="KAI3758326.1"/>
    <property type="molecule type" value="Genomic_DNA"/>
</dbReference>
<gene>
    <name evidence="1" type="ORF">L6452_05886</name>
</gene>
<organism evidence="1 2">
    <name type="scientific">Arctium lappa</name>
    <name type="common">Greater burdock</name>
    <name type="synonym">Lappa major</name>
    <dbReference type="NCBI Taxonomy" id="4217"/>
    <lineage>
        <taxon>Eukaryota</taxon>
        <taxon>Viridiplantae</taxon>
        <taxon>Streptophyta</taxon>
        <taxon>Embryophyta</taxon>
        <taxon>Tracheophyta</taxon>
        <taxon>Spermatophyta</taxon>
        <taxon>Magnoliopsida</taxon>
        <taxon>eudicotyledons</taxon>
        <taxon>Gunneridae</taxon>
        <taxon>Pentapetalae</taxon>
        <taxon>asterids</taxon>
        <taxon>campanulids</taxon>
        <taxon>Asterales</taxon>
        <taxon>Asteraceae</taxon>
        <taxon>Carduoideae</taxon>
        <taxon>Cardueae</taxon>
        <taxon>Arctiinae</taxon>
        <taxon>Arctium</taxon>
    </lineage>
</organism>
<keyword evidence="2" id="KW-1185">Reference proteome</keyword>
<comment type="caution">
    <text evidence="1">The sequence shown here is derived from an EMBL/GenBank/DDBJ whole genome shotgun (WGS) entry which is preliminary data.</text>
</comment>
<name>A0ACB9EHX4_ARCLA</name>
<proteinExistence type="predicted"/>
<evidence type="ECO:0000313" key="1">
    <source>
        <dbReference type="EMBL" id="KAI3758326.1"/>
    </source>
</evidence>
<protein>
    <submittedName>
        <fullName evidence="1">Uncharacterized protein</fullName>
    </submittedName>
</protein>
<dbReference type="Proteomes" id="UP001055879">
    <property type="component" value="Linkage Group LG02"/>
</dbReference>
<accession>A0ACB9EHX4</accession>
<sequence length="127" mass="14789">MYKVGLNLYGDLLKGAGMSITKMAMEYLCMMFDPDRVKYLIKDVHHENGFKSIDNWMLFERSGVYVITIDKRFHEYYLVDKVYDHSTVKLQTMLKAKLVYPKGSEMARIVIRRTINQSLGLDPNLGN</sequence>
<reference evidence="2" key="1">
    <citation type="journal article" date="2022" name="Mol. Ecol. Resour.">
        <title>The genomes of chicory, endive, great burdock and yacon provide insights into Asteraceae palaeo-polyploidization history and plant inulin production.</title>
        <authorList>
            <person name="Fan W."/>
            <person name="Wang S."/>
            <person name="Wang H."/>
            <person name="Wang A."/>
            <person name="Jiang F."/>
            <person name="Liu H."/>
            <person name="Zhao H."/>
            <person name="Xu D."/>
            <person name="Zhang Y."/>
        </authorList>
    </citation>
    <scope>NUCLEOTIDE SEQUENCE [LARGE SCALE GENOMIC DNA]</scope>
    <source>
        <strain evidence="2">cv. Niubang</strain>
    </source>
</reference>